<evidence type="ECO:0000313" key="3">
    <source>
        <dbReference type="Proteomes" id="UP000499080"/>
    </source>
</evidence>
<dbReference type="EMBL" id="BGPR01179183">
    <property type="protein sequence ID" value="GBM56992.1"/>
    <property type="molecule type" value="Genomic_DNA"/>
</dbReference>
<reference evidence="2 3" key="1">
    <citation type="journal article" date="2019" name="Sci. Rep.">
        <title>Orb-weaving spider Araneus ventricosus genome elucidates the spidroin gene catalogue.</title>
        <authorList>
            <person name="Kono N."/>
            <person name="Nakamura H."/>
            <person name="Ohtoshi R."/>
            <person name="Moran D.A.P."/>
            <person name="Shinohara A."/>
            <person name="Yoshida Y."/>
            <person name="Fujiwara M."/>
            <person name="Mori M."/>
            <person name="Tomita M."/>
            <person name="Arakawa K."/>
        </authorList>
    </citation>
    <scope>NUCLEOTIDE SEQUENCE [LARGE SCALE GENOMIC DNA]</scope>
</reference>
<proteinExistence type="predicted"/>
<name>A0A4Y2GSN4_ARAVE</name>
<dbReference type="AlphaFoldDB" id="A0A4Y2GSN4"/>
<sequence length="114" mass="12636">MSSASLYILPSLTVENELWPISPTGLCSVCVGRAPRGPGDSLPGRNAGSFLERLRLPRQTLGQEDHLPCSERVKHRCTGCHVSLETDLFGDIHVLRHNRHARRCLGDILVTVER</sequence>
<dbReference type="Proteomes" id="UP000499080">
    <property type="component" value="Unassembled WGS sequence"/>
</dbReference>
<comment type="caution">
    <text evidence="2">The sequence shown here is derived from an EMBL/GenBank/DDBJ whole genome shotgun (WGS) entry which is preliminary data.</text>
</comment>
<organism evidence="2 3">
    <name type="scientific">Araneus ventricosus</name>
    <name type="common">Orbweaver spider</name>
    <name type="synonym">Epeira ventricosa</name>
    <dbReference type="NCBI Taxonomy" id="182803"/>
    <lineage>
        <taxon>Eukaryota</taxon>
        <taxon>Metazoa</taxon>
        <taxon>Ecdysozoa</taxon>
        <taxon>Arthropoda</taxon>
        <taxon>Chelicerata</taxon>
        <taxon>Arachnida</taxon>
        <taxon>Araneae</taxon>
        <taxon>Araneomorphae</taxon>
        <taxon>Entelegynae</taxon>
        <taxon>Araneoidea</taxon>
        <taxon>Araneidae</taxon>
        <taxon>Araneus</taxon>
    </lineage>
</organism>
<accession>A0A4Y2GSN4</accession>
<dbReference type="EMBL" id="BGPR01179172">
    <property type="protein sequence ID" value="GBM56951.1"/>
    <property type="molecule type" value="Genomic_DNA"/>
</dbReference>
<protein>
    <submittedName>
        <fullName evidence="2">Uncharacterized protein</fullName>
    </submittedName>
</protein>
<gene>
    <name evidence="1" type="ORF">AVEN_192217_1</name>
    <name evidence="2" type="ORF">AVEN_39860_1</name>
</gene>
<evidence type="ECO:0000313" key="2">
    <source>
        <dbReference type="EMBL" id="GBM56992.1"/>
    </source>
</evidence>
<keyword evidence="3" id="KW-1185">Reference proteome</keyword>
<evidence type="ECO:0000313" key="1">
    <source>
        <dbReference type="EMBL" id="GBM56951.1"/>
    </source>
</evidence>